<dbReference type="Gene3D" id="2.30.30.220">
    <property type="entry name" value="SspB-like"/>
    <property type="match status" value="1"/>
</dbReference>
<dbReference type="RefSeq" id="WP_055117282.1">
    <property type="nucleotide sequence ID" value="NZ_CANKXR010000004.1"/>
</dbReference>
<evidence type="ECO:0000313" key="3">
    <source>
        <dbReference type="EMBL" id="CTQ76634.1"/>
    </source>
</evidence>
<feature type="region of interest" description="Disordered" evidence="1">
    <location>
        <begin position="136"/>
        <end position="192"/>
    </location>
</feature>
<dbReference type="Pfam" id="PF04386">
    <property type="entry name" value="SspB"/>
    <property type="match status" value="1"/>
</dbReference>
<dbReference type="STRING" id="311410.LA5095_03541"/>
<dbReference type="InterPro" id="IPR007481">
    <property type="entry name" value="SspB"/>
</dbReference>
<dbReference type="SUPFAM" id="SSF101738">
    <property type="entry name" value="SspB-like"/>
    <property type="match status" value="1"/>
</dbReference>
<organism evidence="3 4">
    <name type="scientific">Roseibium album</name>
    <dbReference type="NCBI Taxonomy" id="311410"/>
    <lineage>
        <taxon>Bacteria</taxon>
        <taxon>Pseudomonadati</taxon>
        <taxon>Pseudomonadota</taxon>
        <taxon>Alphaproteobacteria</taxon>
        <taxon>Hyphomicrobiales</taxon>
        <taxon>Stappiaceae</taxon>
        <taxon>Roseibium</taxon>
    </lineage>
</organism>
<sequence length="192" mass="20827">MSEDLLRYDILIQDALRGAVKKILAEVGRTGLPGDHHFYIAFDTNAPGVRISQRLKERYPQEMTIVLQHQFWDLAIGEHAFEVGLSFGGVPEKLLVPFSAIKGFFDPSVQFALEFDPGKTAEELPEELLEAVEELAKAEKEQTDGESDAPAVTGGAEVAAVDAAESEKPAEKTPAGDSGGEVVSLDAFRKKT</sequence>
<dbReference type="InterPro" id="IPR001251">
    <property type="entry name" value="CRAL-TRIO_dom"/>
</dbReference>
<dbReference type="PROSITE" id="PS50191">
    <property type="entry name" value="CRAL_TRIO"/>
    <property type="match status" value="1"/>
</dbReference>
<feature type="domain" description="CRAL-TRIO" evidence="2">
    <location>
        <begin position="1"/>
        <end position="161"/>
    </location>
</feature>
<dbReference type="OrthoDB" id="9800412at2"/>
<reference evidence="4" key="1">
    <citation type="submission" date="2015-07" db="EMBL/GenBank/DDBJ databases">
        <authorList>
            <person name="Rodrigo-Torres Lidia"/>
            <person name="Arahal R.David."/>
        </authorList>
    </citation>
    <scope>NUCLEOTIDE SEQUENCE [LARGE SCALE GENOMIC DNA]</scope>
    <source>
        <strain evidence="4">CECT 5096</strain>
    </source>
</reference>
<accession>A0A0M7ANW5</accession>
<evidence type="ECO:0000256" key="1">
    <source>
        <dbReference type="SAM" id="MobiDB-lite"/>
    </source>
</evidence>
<dbReference type="InterPro" id="IPR036760">
    <property type="entry name" value="SspB-like_sf"/>
</dbReference>
<evidence type="ECO:0000313" key="4">
    <source>
        <dbReference type="Proteomes" id="UP000049983"/>
    </source>
</evidence>
<dbReference type="Proteomes" id="UP000049983">
    <property type="component" value="Unassembled WGS sequence"/>
</dbReference>
<proteinExistence type="predicted"/>
<dbReference type="EMBL" id="CXWC01000013">
    <property type="protein sequence ID" value="CTQ76634.1"/>
    <property type="molecule type" value="Genomic_DNA"/>
</dbReference>
<name>A0A0M7ANW5_9HYPH</name>
<dbReference type="GeneID" id="97672103"/>
<protein>
    <submittedName>
        <fullName evidence="3">Stringent starvation protein B</fullName>
    </submittedName>
</protein>
<gene>
    <name evidence="3" type="ORF">LA5096_04823</name>
</gene>
<keyword evidence="4" id="KW-1185">Reference proteome</keyword>
<evidence type="ECO:0000259" key="2">
    <source>
        <dbReference type="PROSITE" id="PS50191"/>
    </source>
</evidence>
<feature type="compositionally biased region" description="Low complexity" evidence="1">
    <location>
        <begin position="149"/>
        <end position="163"/>
    </location>
</feature>
<dbReference type="AlphaFoldDB" id="A0A0M7ANW5"/>